<comment type="similarity">
    <text evidence="4">Belongs to the acetyltransferase family. AANAT subfamily.</text>
</comment>
<dbReference type="SUPFAM" id="SSF55729">
    <property type="entry name" value="Acyl-CoA N-acyltransferases (Nat)"/>
    <property type="match status" value="1"/>
</dbReference>
<dbReference type="PANTHER" id="PTHR20905">
    <property type="entry name" value="N-ACETYLTRANSFERASE-RELATED"/>
    <property type="match status" value="1"/>
</dbReference>
<name>A0A6J2TM86_DROLE</name>
<dbReference type="Pfam" id="PF00583">
    <property type="entry name" value="Acetyltransf_1"/>
    <property type="match status" value="1"/>
</dbReference>
<evidence type="ECO:0000256" key="6">
    <source>
        <dbReference type="ARBA" id="ARBA00050189"/>
    </source>
</evidence>
<dbReference type="Proteomes" id="UP000504634">
    <property type="component" value="Unplaced"/>
</dbReference>
<dbReference type="Gene3D" id="3.40.630.30">
    <property type="match status" value="1"/>
</dbReference>
<keyword evidence="2" id="KW-0012">Acyltransferase</keyword>
<evidence type="ECO:0000256" key="4">
    <source>
        <dbReference type="ARBA" id="ARBA00038182"/>
    </source>
</evidence>
<evidence type="ECO:0000256" key="9">
    <source>
        <dbReference type="ARBA" id="ARBA00051711"/>
    </source>
</evidence>
<evidence type="ECO:0000256" key="13">
    <source>
        <dbReference type="ARBA" id="ARBA00052491"/>
    </source>
</evidence>
<evidence type="ECO:0000256" key="7">
    <source>
        <dbReference type="ARBA" id="ARBA00050849"/>
    </source>
</evidence>
<evidence type="ECO:0000256" key="3">
    <source>
        <dbReference type="ARBA" id="ARBA00037926"/>
    </source>
</evidence>
<keyword evidence="1" id="KW-0808">Transferase</keyword>
<comment type="catalytic activity">
    <reaction evidence="9">
        <text>dopamine + acetyl-CoA = N-acetyldopamine + CoA + H(+)</text>
        <dbReference type="Rhea" id="RHEA:51388"/>
        <dbReference type="ChEBI" id="CHEBI:15378"/>
        <dbReference type="ChEBI" id="CHEBI:57287"/>
        <dbReference type="ChEBI" id="CHEBI:57288"/>
        <dbReference type="ChEBI" id="CHEBI:59905"/>
        <dbReference type="ChEBI" id="CHEBI:125678"/>
    </reaction>
    <physiologicalReaction direction="left-to-right" evidence="9">
        <dbReference type="Rhea" id="RHEA:51389"/>
    </physiologicalReaction>
</comment>
<dbReference type="AlphaFoldDB" id="A0A6J2TM86"/>
<proteinExistence type="inferred from homology"/>
<keyword evidence="15" id="KW-1185">Reference proteome</keyword>
<evidence type="ECO:0000256" key="12">
    <source>
        <dbReference type="ARBA" id="ARBA00052335"/>
    </source>
</evidence>
<dbReference type="GO" id="GO:0004059">
    <property type="term" value="F:aralkylamine N-acetyltransferase activity"/>
    <property type="evidence" value="ECO:0007669"/>
    <property type="project" value="UniProtKB-EC"/>
</dbReference>
<evidence type="ECO:0000256" key="11">
    <source>
        <dbReference type="ARBA" id="ARBA00052178"/>
    </source>
</evidence>
<protein>
    <recommendedName>
        <fullName evidence="5">aralkylamine N-acetyltransferase</fullName>
        <ecNumber evidence="5">2.3.1.87</ecNumber>
    </recommendedName>
</protein>
<dbReference type="RefSeq" id="XP_030377676.1">
    <property type="nucleotide sequence ID" value="XM_030521816.1"/>
</dbReference>
<comment type="catalytic activity">
    <reaction evidence="11">
        <text>serotonin + hexadecanoyl-CoA = N-hexadecanoyl-serotonin + CoA + H(+)</text>
        <dbReference type="Rhea" id="RHEA:51384"/>
        <dbReference type="ChEBI" id="CHEBI:15378"/>
        <dbReference type="ChEBI" id="CHEBI:57287"/>
        <dbReference type="ChEBI" id="CHEBI:57379"/>
        <dbReference type="ChEBI" id="CHEBI:134059"/>
        <dbReference type="ChEBI" id="CHEBI:350546"/>
    </reaction>
    <physiologicalReaction direction="left-to-right" evidence="11">
        <dbReference type="Rhea" id="RHEA:51385"/>
    </physiologicalReaction>
</comment>
<reference evidence="16" key="1">
    <citation type="submission" date="2025-08" db="UniProtKB">
        <authorList>
            <consortium name="RefSeq"/>
        </authorList>
    </citation>
    <scope>IDENTIFICATION</scope>
    <source>
        <strain evidence="16">11010-0011.00</strain>
        <tissue evidence="16">Whole body</tissue>
    </source>
</reference>
<comment type="pathway">
    <text evidence="3">Aromatic compound metabolism; melatonin biosynthesis; melatonin from serotonin: step 1/2.</text>
</comment>
<evidence type="ECO:0000259" key="14">
    <source>
        <dbReference type="PROSITE" id="PS51186"/>
    </source>
</evidence>
<dbReference type="InterPro" id="IPR000182">
    <property type="entry name" value="GNAT_dom"/>
</dbReference>
<evidence type="ECO:0000313" key="15">
    <source>
        <dbReference type="Proteomes" id="UP000504634"/>
    </source>
</evidence>
<accession>A0A6J2TM86</accession>
<dbReference type="OrthoDB" id="8113373at2759"/>
<dbReference type="PROSITE" id="PS51186">
    <property type="entry name" value="GNAT"/>
    <property type="match status" value="1"/>
</dbReference>
<dbReference type="EC" id="2.3.1.87" evidence="5"/>
<evidence type="ECO:0000313" key="16">
    <source>
        <dbReference type="RefSeq" id="XP_030377676.1"/>
    </source>
</evidence>
<evidence type="ECO:0000256" key="10">
    <source>
        <dbReference type="ARBA" id="ARBA00051823"/>
    </source>
</evidence>
<dbReference type="InterPro" id="IPR016181">
    <property type="entry name" value="Acyl_CoA_acyltransferase"/>
</dbReference>
<comment type="catalytic activity">
    <reaction evidence="13">
        <text>serotonin + acetyl-CoA = N-acetylserotonin + CoA + H(+)</text>
        <dbReference type="Rhea" id="RHEA:25217"/>
        <dbReference type="ChEBI" id="CHEBI:15378"/>
        <dbReference type="ChEBI" id="CHEBI:17697"/>
        <dbReference type="ChEBI" id="CHEBI:57287"/>
        <dbReference type="ChEBI" id="CHEBI:57288"/>
        <dbReference type="ChEBI" id="CHEBI:350546"/>
        <dbReference type="EC" id="2.3.1.87"/>
    </reaction>
    <physiologicalReaction direction="left-to-right" evidence="13">
        <dbReference type="Rhea" id="RHEA:25218"/>
    </physiologicalReaction>
</comment>
<comment type="catalytic activity">
    <reaction evidence="12">
        <text>dopamine + hexadecanoyl-CoA = N-hexadecanoyl-dopamine + CoA + H(+)</text>
        <dbReference type="Rhea" id="RHEA:51376"/>
        <dbReference type="ChEBI" id="CHEBI:15378"/>
        <dbReference type="ChEBI" id="CHEBI:57287"/>
        <dbReference type="ChEBI" id="CHEBI:57379"/>
        <dbReference type="ChEBI" id="CHEBI:59905"/>
        <dbReference type="ChEBI" id="CHEBI:134058"/>
    </reaction>
    <physiologicalReaction direction="left-to-right" evidence="12">
        <dbReference type="Rhea" id="RHEA:51377"/>
    </physiologicalReaction>
</comment>
<comment type="catalytic activity">
    <reaction evidence="8">
        <text>serotonin + (5Z,8Z,11Z,14Z)-eicosatetraenoyl-CoA = N-[(5Z,8Z,11Z,14Z)-eicosatetraenoyl]-serotonin + CoA + H(+)</text>
        <dbReference type="Rhea" id="RHEA:51396"/>
        <dbReference type="ChEBI" id="CHEBI:15378"/>
        <dbReference type="ChEBI" id="CHEBI:57287"/>
        <dbReference type="ChEBI" id="CHEBI:57368"/>
        <dbReference type="ChEBI" id="CHEBI:132255"/>
        <dbReference type="ChEBI" id="CHEBI:350546"/>
    </reaction>
    <physiologicalReaction direction="left-to-right" evidence="8">
        <dbReference type="Rhea" id="RHEA:51397"/>
    </physiologicalReaction>
</comment>
<organism evidence="15 16">
    <name type="scientific">Drosophila lebanonensis</name>
    <name type="common">Fruit fly</name>
    <name type="synonym">Scaptodrosophila lebanonensis</name>
    <dbReference type="NCBI Taxonomy" id="7225"/>
    <lineage>
        <taxon>Eukaryota</taxon>
        <taxon>Metazoa</taxon>
        <taxon>Ecdysozoa</taxon>
        <taxon>Arthropoda</taxon>
        <taxon>Hexapoda</taxon>
        <taxon>Insecta</taxon>
        <taxon>Pterygota</taxon>
        <taxon>Neoptera</taxon>
        <taxon>Endopterygota</taxon>
        <taxon>Diptera</taxon>
        <taxon>Brachycera</taxon>
        <taxon>Muscomorpha</taxon>
        <taxon>Ephydroidea</taxon>
        <taxon>Drosophilidae</taxon>
        <taxon>Scaptodrosophila</taxon>
    </lineage>
</organism>
<dbReference type="FunFam" id="3.40.630.30:FF:000046">
    <property type="entry name" value="Dopamine N-acetyltransferase"/>
    <property type="match status" value="1"/>
</dbReference>
<comment type="catalytic activity">
    <reaction evidence="7">
        <text>serotonin + octadecanoyl-CoA = N-octadecanoyl-serotonin + CoA + H(+)</text>
        <dbReference type="Rhea" id="RHEA:51400"/>
        <dbReference type="ChEBI" id="CHEBI:15378"/>
        <dbReference type="ChEBI" id="CHEBI:57287"/>
        <dbReference type="ChEBI" id="CHEBI:57394"/>
        <dbReference type="ChEBI" id="CHEBI:134065"/>
        <dbReference type="ChEBI" id="CHEBI:350546"/>
    </reaction>
    <physiologicalReaction direction="left-to-right" evidence="7">
        <dbReference type="Rhea" id="RHEA:51401"/>
    </physiologicalReaction>
</comment>
<evidence type="ECO:0000256" key="2">
    <source>
        <dbReference type="ARBA" id="ARBA00023315"/>
    </source>
</evidence>
<evidence type="ECO:0000256" key="8">
    <source>
        <dbReference type="ARBA" id="ARBA00051284"/>
    </source>
</evidence>
<sequence>MLIKTEDAISIRTMTVEDYKRVKIFLRDHFFTTEPLTSTSEEDESLCEEQDTDEYHLALIRQGTSLVAVDSTDQILGLVLAGGQVPSDLEKNRRAVEKMQSHIKCRIDTFLSKVERDANIYERYGLVKALYLHIINVAPSARGRGLGAQLTTSLMAMGRDRGFPLMLAYCTSYYSARQLEALGMECAYAKSYAEYKDEQDNVIFKPPAPHTHLKVMAIRL</sequence>
<comment type="catalytic activity">
    <reaction evidence="10">
        <text>serotonin + (9Z)-octadecenoyl-CoA = N-(9Z-octadecenoyl)-serotonin + CoA + H(+)</text>
        <dbReference type="Rhea" id="RHEA:51392"/>
        <dbReference type="ChEBI" id="CHEBI:15378"/>
        <dbReference type="ChEBI" id="CHEBI:57287"/>
        <dbReference type="ChEBI" id="CHEBI:57387"/>
        <dbReference type="ChEBI" id="CHEBI:134064"/>
        <dbReference type="ChEBI" id="CHEBI:350546"/>
    </reaction>
    <physiologicalReaction direction="left-to-right" evidence="10">
        <dbReference type="Rhea" id="RHEA:51393"/>
    </physiologicalReaction>
</comment>
<dbReference type="GeneID" id="115626443"/>
<dbReference type="PANTHER" id="PTHR20905:SF1">
    <property type="entry name" value="AT07410P-RELATED"/>
    <property type="match status" value="1"/>
</dbReference>
<gene>
    <name evidence="16" type="primary">LOC115626443</name>
</gene>
<comment type="catalytic activity">
    <reaction evidence="6">
        <text>dopamine + (9Z)-octadecenoyl-CoA = N-(9Z-octadecanoyl)-dopamine + CoA + H(+)</text>
        <dbReference type="Rhea" id="RHEA:51380"/>
        <dbReference type="ChEBI" id="CHEBI:15378"/>
        <dbReference type="ChEBI" id="CHEBI:31883"/>
        <dbReference type="ChEBI" id="CHEBI:57287"/>
        <dbReference type="ChEBI" id="CHEBI:57387"/>
        <dbReference type="ChEBI" id="CHEBI:59905"/>
    </reaction>
    <physiologicalReaction direction="left-to-right" evidence="6">
        <dbReference type="Rhea" id="RHEA:51381"/>
    </physiologicalReaction>
</comment>
<evidence type="ECO:0000256" key="5">
    <source>
        <dbReference type="ARBA" id="ARBA00039114"/>
    </source>
</evidence>
<dbReference type="CDD" id="cd04301">
    <property type="entry name" value="NAT_SF"/>
    <property type="match status" value="1"/>
</dbReference>
<feature type="domain" description="N-acetyltransferase" evidence="14">
    <location>
        <begin position="9"/>
        <end position="209"/>
    </location>
</feature>
<evidence type="ECO:0000256" key="1">
    <source>
        <dbReference type="ARBA" id="ARBA00022679"/>
    </source>
</evidence>